<dbReference type="OrthoDB" id="2448820at2759"/>
<dbReference type="AlphaFoldDB" id="A0A9N9D966"/>
<feature type="signal peptide" evidence="1">
    <location>
        <begin position="1"/>
        <end position="17"/>
    </location>
</feature>
<evidence type="ECO:0000313" key="2">
    <source>
        <dbReference type="EMBL" id="CAG8627806.1"/>
    </source>
</evidence>
<keyword evidence="3" id="KW-1185">Reference proteome</keyword>
<comment type="caution">
    <text evidence="2">The sequence shown here is derived from an EMBL/GenBank/DDBJ whole genome shotgun (WGS) entry which is preliminary data.</text>
</comment>
<evidence type="ECO:0000313" key="3">
    <source>
        <dbReference type="Proteomes" id="UP000789831"/>
    </source>
</evidence>
<protein>
    <submittedName>
        <fullName evidence="2">13326_t:CDS:1</fullName>
    </submittedName>
</protein>
<proteinExistence type="predicted"/>
<feature type="chain" id="PRO_5040131377" evidence="1">
    <location>
        <begin position="18"/>
        <end position="365"/>
    </location>
</feature>
<accession>A0A9N9D966</accession>
<evidence type="ECO:0000256" key="1">
    <source>
        <dbReference type="SAM" id="SignalP"/>
    </source>
</evidence>
<reference evidence="2" key="1">
    <citation type="submission" date="2021-06" db="EMBL/GenBank/DDBJ databases">
        <authorList>
            <person name="Kallberg Y."/>
            <person name="Tangrot J."/>
            <person name="Rosling A."/>
        </authorList>
    </citation>
    <scope>NUCLEOTIDE SEQUENCE</scope>
    <source>
        <strain evidence="2">MT106</strain>
    </source>
</reference>
<organism evidence="2 3">
    <name type="scientific">Ambispora gerdemannii</name>
    <dbReference type="NCBI Taxonomy" id="144530"/>
    <lineage>
        <taxon>Eukaryota</taxon>
        <taxon>Fungi</taxon>
        <taxon>Fungi incertae sedis</taxon>
        <taxon>Mucoromycota</taxon>
        <taxon>Glomeromycotina</taxon>
        <taxon>Glomeromycetes</taxon>
        <taxon>Archaeosporales</taxon>
        <taxon>Ambisporaceae</taxon>
        <taxon>Ambispora</taxon>
    </lineage>
</organism>
<dbReference type="EMBL" id="CAJVPL010003181">
    <property type="protein sequence ID" value="CAG8627806.1"/>
    <property type="molecule type" value="Genomic_DNA"/>
</dbReference>
<gene>
    <name evidence="2" type="ORF">AGERDE_LOCUS10379</name>
</gene>
<sequence length="365" mass="42986">MLFHFLCLFFWAFAVFARIPSNDTFCIFKIKVDSRTYRESANLADWAYIYDQSQPDRVIQVKVDQIRVRHTSRDLIPPPVYSDNVGRYTLDGPYQADHVFEAQIILRYFQNLDTNIRTIMCNIINENNLDIGLQNIMNSEFNIRFLDPRINRAKGSIFGGNSVTNQHFNRAAIDYLRNDDVYRAFANTRLLVIEWLTTVISLADVDIYYIRYFELFSSSDYETATGYSPIIRIPFQQFIPRRTPLDIPQLAERVGSVFREYNQHRVQHRFEGVQHRFEGVRRFLTTVSIVWGDVLANLESIRNYLDDDLHRLDRDYGGNRIFTTLVIIFASIHFYDEGVINERDIYAAVAAIVKVIRQYHDELRR</sequence>
<dbReference type="Proteomes" id="UP000789831">
    <property type="component" value="Unassembled WGS sequence"/>
</dbReference>
<name>A0A9N9D966_9GLOM</name>
<keyword evidence="1" id="KW-0732">Signal</keyword>